<dbReference type="EMBL" id="BMSV01000003">
    <property type="protein sequence ID" value="GGQ01034.1"/>
    <property type="molecule type" value="Genomic_DNA"/>
</dbReference>
<reference evidence="1" key="1">
    <citation type="journal article" date="2014" name="Int. J. Syst. Evol. Microbiol.">
        <title>Complete genome sequence of Corynebacterium casei LMG S-19264T (=DSM 44701T), isolated from a smear-ripened cheese.</title>
        <authorList>
            <consortium name="US DOE Joint Genome Institute (JGI-PGF)"/>
            <person name="Walter F."/>
            <person name="Albersmeier A."/>
            <person name="Kalinowski J."/>
            <person name="Ruckert C."/>
        </authorList>
    </citation>
    <scope>NUCLEOTIDE SEQUENCE</scope>
    <source>
        <strain evidence="1">JCM 4335</strain>
    </source>
</reference>
<reference evidence="1" key="2">
    <citation type="submission" date="2020-09" db="EMBL/GenBank/DDBJ databases">
        <authorList>
            <person name="Sun Q."/>
            <person name="Ohkuma M."/>
        </authorList>
    </citation>
    <scope>NUCLEOTIDE SEQUENCE</scope>
    <source>
        <strain evidence="1">JCM 4335</strain>
    </source>
</reference>
<dbReference type="Proteomes" id="UP000654123">
    <property type="component" value="Unassembled WGS sequence"/>
</dbReference>
<evidence type="ECO:0000313" key="2">
    <source>
        <dbReference type="Proteomes" id="UP000654123"/>
    </source>
</evidence>
<organism evidence="1 2">
    <name type="scientific">Streptomyces roseolilacinus</name>
    <dbReference type="NCBI Taxonomy" id="66904"/>
    <lineage>
        <taxon>Bacteria</taxon>
        <taxon>Bacillati</taxon>
        <taxon>Actinomycetota</taxon>
        <taxon>Actinomycetes</taxon>
        <taxon>Kitasatosporales</taxon>
        <taxon>Streptomycetaceae</taxon>
        <taxon>Streptomyces</taxon>
    </lineage>
</organism>
<proteinExistence type="predicted"/>
<gene>
    <name evidence="1" type="ORF">GCM10010249_19190</name>
</gene>
<sequence>MSHGIPTPRRMLRITRRWAAAVVLGVPLADRGTPTAAGTGREVAGEG</sequence>
<comment type="caution">
    <text evidence="1">The sequence shown here is derived from an EMBL/GenBank/DDBJ whole genome shotgun (WGS) entry which is preliminary data.</text>
</comment>
<name>A0A918AYC1_9ACTN</name>
<dbReference type="AlphaFoldDB" id="A0A918AYC1"/>
<accession>A0A918AYC1</accession>
<keyword evidence="2" id="KW-1185">Reference proteome</keyword>
<protein>
    <submittedName>
        <fullName evidence="1">Uncharacterized protein</fullName>
    </submittedName>
</protein>
<dbReference type="RefSeq" id="WP_189531843.1">
    <property type="nucleotide sequence ID" value="NZ_BMSV01000003.1"/>
</dbReference>
<evidence type="ECO:0000313" key="1">
    <source>
        <dbReference type="EMBL" id="GGQ01034.1"/>
    </source>
</evidence>